<dbReference type="Proteomes" id="UP000269198">
    <property type="component" value="Unassembled WGS sequence"/>
</dbReference>
<evidence type="ECO:0000256" key="3">
    <source>
        <dbReference type="ARBA" id="ARBA00048132"/>
    </source>
</evidence>
<dbReference type="InterPro" id="IPR050097">
    <property type="entry name" value="Ferredoxin-NADP_redctase_2"/>
</dbReference>
<organism evidence="5 6">
    <name type="scientific">Halostreptopolyspora alba</name>
    <dbReference type="NCBI Taxonomy" id="2487137"/>
    <lineage>
        <taxon>Bacteria</taxon>
        <taxon>Bacillati</taxon>
        <taxon>Actinomycetota</taxon>
        <taxon>Actinomycetes</taxon>
        <taxon>Streptosporangiales</taxon>
        <taxon>Nocardiopsidaceae</taxon>
        <taxon>Halostreptopolyspora</taxon>
    </lineage>
</organism>
<comment type="catalytic activity">
    <reaction evidence="3">
        <text>[thioredoxin]-dithiol + NADP(+) = [thioredoxin]-disulfide + NADPH + H(+)</text>
        <dbReference type="Rhea" id="RHEA:20345"/>
        <dbReference type="Rhea" id="RHEA-COMP:10698"/>
        <dbReference type="Rhea" id="RHEA-COMP:10700"/>
        <dbReference type="ChEBI" id="CHEBI:15378"/>
        <dbReference type="ChEBI" id="CHEBI:29950"/>
        <dbReference type="ChEBI" id="CHEBI:50058"/>
        <dbReference type="ChEBI" id="CHEBI:57783"/>
        <dbReference type="ChEBI" id="CHEBI:58349"/>
        <dbReference type="EC" id="1.8.1.9"/>
    </reaction>
</comment>
<dbReference type="InterPro" id="IPR023753">
    <property type="entry name" value="FAD/NAD-binding_dom"/>
</dbReference>
<proteinExistence type="predicted"/>
<dbReference type="Pfam" id="PF07992">
    <property type="entry name" value="Pyr_redox_2"/>
    <property type="match status" value="1"/>
</dbReference>
<keyword evidence="1" id="KW-0285">Flavoprotein</keyword>
<dbReference type="GO" id="GO:0004791">
    <property type="term" value="F:thioredoxin-disulfide reductase (NADPH) activity"/>
    <property type="evidence" value="ECO:0007669"/>
    <property type="project" value="UniProtKB-EC"/>
</dbReference>
<dbReference type="PRINTS" id="PR00368">
    <property type="entry name" value="FADPNR"/>
</dbReference>
<comment type="caution">
    <text evidence="5">The sequence shown here is derived from an EMBL/GenBank/DDBJ whole genome shotgun (WGS) entry which is preliminary data.</text>
</comment>
<dbReference type="RefSeq" id="WP_123202509.1">
    <property type="nucleotide sequence ID" value="NZ_RJMB01000019.1"/>
</dbReference>
<sequence>MEEVLVIGGGAGGLNAALVLSRARRRVLVVDSGAPRNAPAHEVHGFVSRDGTPPAELLAKGRAEVEHYGGRVVDDEARAARPDGDGFEVDLAGRTVRTRRVVVATGLHDELPDLPGLRERWGRDALHCPYCHGWEVRDEPIGVLGWRPGAAHQAVLVRQWSDDVVFFAAELDDAERATLIARGVRIVDSAVTGLEVENDALRGLRLADGTSVARSALFVQPRFVPNDALLVGLGCERDDNGWIPVDPTGRTSVPGVWAVGNVVDPSAQVVTAASAGAKAAAMVNMDLIEEEMRERAR</sequence>
<dbReference type="AlphaFoldDB" id="A0A3N0E5A5"/>
<dbReference type="EMBL" id="RJMB01000019">
    <property type="protein sequence ID" value="RNL83032.1"/>
    <property type="molecule type" value="Genomic_DNA"/>
</dbReference>
<dbReference type="Gene3D" id="3.50.50.60">
    <property type="entry name" value="FAD/NAD(P)-binding domain"/>
    <property type="match status" value="2"/>
</dbReference>
<dbReference type="OrthoDB" id="9786503at2"/>
<reference evidence="5 6" key="1">
    <citation type="submission" date="2018-11" db="EMBL/GenBank/DDBJ databases">
        <title>The genome draft of YIM 96095.</title>
        <authorList>
            <person name="Tang S.-K."/>
            <person name="Chunyu W.-X."/>
            <person name="Feng Y.-Z."/>
        </authorList>
    </citation>
    <scope>NUCLEOTIDE SEQUENCE [LARGE SCALE GENOMIC DNA]</scope>
    <source>
        <strain evidence="5 6">YIM 96095</strain>
    </source>
</reference>
<name>A0A3N0E5A5_9ACTN</name>
<dbReference type="SUPFAM" id="SSF51905">
    <property type="entry name" value="FAD/NAD(P)-binding domain"/>
    <property type="match status" value="1"/>
</dbReference>
<evidence type="ECO:0000256" key="2">
    <source>
        <dbReference type="ARBA" id="ARBA00023002"/>
    </source>
</evidence>
<evidence type="ECO:0000259" key="4">
    <source>
        <dbReference type="Pfam" id="PF07992"/>
    </source>
</evidence>
<feature type="domain" description="FAD/NAD(P)-binding" evidence="4">
    <location>
        <begin position="3"/>
        <end position="275"/>
    </location>
</feature>
<keyword evidence="6" id="KW-1185">Reference proteome</keyword>
<protein>
    <submittedName>
        <fullName evidence="5">NAD(P)/FAD-dependent oxidoreductase</fullName>
    </submittedName>
</protein>
<dbReference type="InterPro" id="IPR036188">
    <property type="entry name" value="FAD/NAD-bd_sf"/>
</dbReference>
<dbReference type="PANTHER" id="PTHR48105">
    <property type="entry name" value="THIOREDOXIN REDUCTASE 1-RELATED-RELATED"/>
    <property type="match status" value="1"/>
</dbReference>
<keyword evidence="2" id="KW-0560">Oxidoreductase</keyword>
<evidence type="ECO:0000313" key="5">
    <source>
        <dbReference type="EMBL" id="RNL83032.1"/>
    </source>
</evidence>
<gene>
    <name evidence="5" type="ORF">EFW17_17630</name>
</gene>
<accession>A0A3N0E5A5</accession>
<evidence type="ECO:0000313" key="6">
    <source>
        <dbReference type="Proteomes" id="UP000269198"/>
    </source>
</evidence>
<evidence type="ECO:0000256" key="1">
    <source>
        <dbReference type="ARBA" id="ARBA00022630"/>
    </source>
</evidence>
<dbReference type="PRINTS" id="PR00469">
    <property type="entry name" value="PNDRDTASEII"/>
</dbReference>